<keyword evidence="1" id="KW-0812">Transmembrane</keyword>
<keyword evidence="1" id="KW-1133">Transmembrane helix</keyword>
<evidence type="ECO:0000256" key="1">
    <source>
        <dbReference type="SAM" id="Phobius"/>
    </source>
</evidence>
<dbReference type="KEGG" id="vrg:OKW85_08135"/>
<organism evidence="2 3">
    <name type="scientific">Veillonella rogosae</name>
    <dbReference type="NCBI Taxonomy" id="423477"/>
    <lineage>
        <taxon>Bacteria</taxon>
        <taxon>Bacillati</taxon>
        <taxon>Bacillota</taxon>
        <taxon>Negativicutes</taxon>
        <taxon>Veillonellales</taxon>
        <taxon>Veillonellaceae</taxon>
        <taxon>Veillonella</taxon>
    </lineage>
</organism>
<protein>
    <submittedName>
        <fullName evidence="2">Uncharacterized protein</fullName>
    </submittedName>
</protein>
<dbReference type="AlphaFoldDB" id="A0AA46X2Q7"/>
<evidence type="ECO:0000313" key="2">
    <source>
        <dbReference type="EMBL" id="UZG50647.1"/>
    </source>
</evidence>
<dbReference type="EMBL" id="CP110418">
    <property type="protein sequence ID" value="UZG50647.1"/>
    <property type="molecule type" value="Genomic_DNA"/>
</dbReference>
<name>A0AA46X2Q7_9FIRM</name>
<feature type="transmembrane region" description="Helical" evidence="1">
    <location>
        <begin position="99"/>
        <end position="117"/>
    </location>
</feature>
<dbReference type="RefSeq" id="WP_265137804.1">
    <property type="nucleotide sequence ID" value="NZ_CP110418.1"/>
</dbReference>
<keyword evidence="1" id="KW-0472">Membrane</keyword>
<sequence>MSESVFECPYCQSENIQSYNIAYASGFSDVSGVTTGVGVGMSGRVGVGVGNTVGTQQTVLSMMATPPKKKSTTSLFIMGTLGIYFGLGLVLLVSGLSKSNWSLLLYIGAYAILIYAIHRRTVWNRTVYPQLRRDWERTYSCLRCGNKFRLDY</sequence>
<feature type="transmembrane region" description="Helical" evidence="1">
    <location>
        <begin position="72"/>
        <end position="93"/>
    </location>
</feature>
<evidence type="ECO:0000313" key="3">
    <source>
        <dbReference type="Proteomes" id="UP001164244"/>
    </source>
</evidence>
<dbReference type="Proteomes" id="UP001164244">
    <property type="component" value="Chromosome"/>
</dbReference>
<proteinExistence type="predicted"/>
<accession>A0AA46X2Q7</accession>
<reference evidence="2" key="1">
    <citation type="submission" date="2022-11" db="EMBL/GenBank/DDBJ databases">
        <title>Complete genome sequence of Veillonella rogosae KCOM 3468 isolated from human Subgingival dental plaque of Chronic peridontitis Lesion.</title>
        <authorList>
            <person name="Park S.-N."/>
            <person name="Lim Y.K."/>
            <person name="Kook J.-K."/>
        </authorList>
    </citation>
    <scope>NUCLEOTIDE SEQUENCE</scope>
    <source>
        <strain evidence="2">KCOM 3468</strain>
    </source>
</reference>
<gene>
    <name evidence="2" type="ORF">OKW85_08135</name>
</gene>